<name>A0A0D9R500_CHLSB</name>
<sequence>MANVFIHLRMAWPMCSFISGRHGPGVRSSQDSMADDSMADVFIHLKTAWPMCSIISGRHGPDESVSYEDDDIPVPASLLHVNPAPPALTTPTAPVLHAAPNNTAQKEKVP</sequence>
<dbReference type="eggNOG" id="ENOG502TF3T">
    <property type="taxonomic scope" value="Eukaryota"/>
</dbReference>
<reference evidence="2" key="3">
    <citation type="submission" date="2025-09" db="UniProtKB">
        <authorList>
            <consortium name="Ensembl"/>
        </authorList>
    </citation>
    <scope>IDENTIFICATION</scope>
</reference>
<dbReference type="Bgee" id="ENSCSAG00000007424">
    <property type="expression patterns" value="Expressed in pituitary gland and 6 other cell types or tissues"/>
</dbReference>
<evidence type="ECO:0000313" key="3">
    <source>
        <dbReference type="Proteomes" id="UP000029965"/>
    </source>
</evidence>
<evidence type="ECO:0000256" key="1">
    <source>
        <dbReference type="SAM" id="MobiDB-lite"/>
    </source>
</evidence>
<evidence type="ECO:0000313" key="2">
    <source>
        <dbReference type="Ensembl" id="ENSCSAP00000003689.1"/>
    </source>
</evidence>
<proteinExistence type="predicted"/>
<feature type="compositionally biased region" description="Low complexity" evidence="1">
    <location>
        <begin position="89"/>
        <end position="100"/>
    </location>
</feature>
<reference evidence="2" key="2">
    <citation type="submission" date="2025-08" db="UniProtKB">
        <authorList>
            <consortium name="Ensembl"/>
        </authorList>
    </citation>
    <scope>IDENTIFICATION</scope>
</reference>
<dbReference type="Ensembl" id="ENSCSAT00000005467.1">
    <property type="protein sequence ID" value="ENSCSAP00000003689.1"/>
    <property type="gene ID" value="ENSCSAG00000007424.1"/>
</dbReference>
<dbReference type="AlphaFoldDB" id="A0A0D9R500"/>
<dbReference type="Proteomes" id="UP000029965">
    <property type="component" value="Chromosome 2"/>
</dbReference>
<feature type="region of interest" description="Disordered" evidence="1">
    <location>
        <begin position="83"/>
        <end position="110"/>
    </location>
</feature>
<organism evidence="2 3">
    <name type="scientific">Chlorocebus sabaeus</name>
    <name type="common">Green monkey</name>
    <name type="synonym">Simia sabaea</name>
    <dbReference type="NCBI Taxonomy" id="60711"/>
    <lineage>
        <taxon>Eukaryota</taxon>
        <taxon>Metazoa</taxon>
        <taxon>Chordata</taxon>
        <taxon>Craniata</taxon>
        <taxon>Vertebrata</taxon>
        <taxon>Euteleostomi</taxon>
        <taxon>Mammalia</taxon>
        <taxon>Eutheria</taxon>
        <taxon>Euarchontoglires</taxon>
        <taxon>Primates</taxon>
        <taxon>Haplorrhini</taxon>
        <taxon>Catarrhini</taxon>
        <taxon>Cercopithecidae</taxon>
        <taxon>Cercopithecinae</taxon>
        <taxon>Chlorocebus</taxon>
    </lineage>
</organism>
<accession>A0A0D9R500</accession>
<protein>
    <submittedName>
        <fullName evidence="2">Uncharacterized protein</fullName>
    </submittedName>
</protein>
<keyword evidence="3" id="KW-1185">Reference proteome</keyword>
<reference evidence="2 3" key="1">
    <citation type="submission" date="2014-03" db="EMBL/GenBank/DDBJ databases">
        <authorList>
            <person name="Warren W."/>
            <person name="Wilson R.K."/>
        </authorList>
    </citation>
    <scope>NUCLEOTIDE SEQUENCE</scope>
</reference>
<dbReference type="EMBL" id="AQIB01146455">
    <property type="status" value="NOT_ANNOTATED_CDS"/>
    <property type="molecule type" value="Genomic_DNA"/>
</dbReference>